<protein>
    <submittedName>
        <fullName evidence="1">Uncharacterized protein</fullName>
    </submittedName>
</protein>
<keyword evidence="2" id="KW-1185">Reference proteome</keyword>
<dbReference type="Proteomes" id="UP000199042">
    <property type="component" value="Unassembled WGS sequence"/>
</dbReference>
<dbReference type="RefSeq" id="WP_086986876.1">
    <property type="nucleotide sequence ID" value="NZ_FJNA01000002.1"/>
</dbReference>
<evidence type="ECO:0000313" key="1">
    <source>
        <dbReference type="EMBL" id="SEA00143.1"/>
    </source>
</evidence>
<name>A0AB37ZYE5_9LACT</name>
<comment type="caution">
    <text evidence="1">The sequence shown here is derived from an EMBL/GenBank/DDBJ whole genome shotgun (WGS) entry which is preliminary data.</text>
</comment>
<dbReference type="EMBL" id="FNQH01000001">
    <property type="protein sequence ID" value="SEA00143.1"/>
    <property type="molecule type" value="Genomic_DNA"/>
</dbReference>
<gene>
    <name evidence="1" type="ORF">SAMN04488525_101835</name>
</gene>
<dbReference type="AlphaFoldDB" id="A0AB37ZYE5"/>
<reference evidence="1 2" key="1">
    <citation type="submission" date="2016-10" db="EMBL/GenBank/DDBJ databases">
        <authorList>
            <person name="Varghese N."/>
            <person name="Submissions S."/>
        </authorList>
    </citation>
    <scope>NUCLEOTIDE SEQUENCE [LARGE SCALE GENOMIC DNA]</scope>
    <source>
        <strain evidence="1 2">DSM 14526</strain>
    </source>
</reference>
<sequence length="70" mass="8026">MKLGEAIVFVEGLGYSVAKVERRKLFRKAYTLYAEFLGAIYLFKLDKGKLYKKIPLSSGKCFWAELEEIG</sequence>
<evidence type="ECO:0000313" key="2">
    <source>
        <dbReference type="Proteomes" id="UP000199042"/>
    </source>
</evidence>
<proteinExistence type="predicted"/>
<accession>A0AB37ZYE5</accession>
<organism evidence="1 2">
    <name type="scientific">Trichococcus collinsii</name>
    <dbReference type="NCBI Taxonomy" id="157076"/>
    <lineage>
        <taxon>Bacteria</taxon>
        <taxon>Bacillati</taxon>
        <taxon>Bacillota</taxon>
        <taxon>Bacilli</taxon>
        <taxon>Lactobacillales</taxon>
        <taxon>Carnobacteriaceae</taxon>
        <taxon>Trichococcus</taxon>
    </lineage>
</organism>